<dbReference type="Proteomes" id="UP001597145">
    <property type="component" value="Unassembled WGS sequence"/>
</dbReference>
<name>A0ABW4FNF9_9PSEU</name>
<evidence type="ECO:0000313" key="2">
    <source>
        <dbReference type="Proteomes" id="UP001597145"/>
    </source>
</evidence>
<organism evidence="1 2">
    <name type="scientific">Pseudonocardia aurantiaca</name>
    <dbReference type="NCBI Taxonomy" id="75290"/>
    <lineage>
        <taxon>Bacteria</taxon>
        <taxon>Bacillati</taxon>
        <taxon>Actinomycetota</taxon>
        <taxon>Actinomycetes</taxon>
        <taxon>Pseudonocardiales</taxon>
        <taxon>Pseudonocardiaceae</taxon>
        <taxon>Pseudonocardia</taxon>
    </lineage>
</organism>
<proteinExistence type="predicted"/>
<dbReference type="RefSeq" id="WP_343980344.1">
    <property type="nucleotide sequence ID" value="NZ_BAAAJG010000012.1"/>
</dbReference>
<gene>
    <name evidence="1" type="ORF">ACFSCY_21410</name>
</gene>
<dbReference type="EMBL" id="JBHUCP010000017">
    <property type="protein sequence ID" value="MFD1531994.1"/>
    <property type="molecule type" value="Genomic_DNA"/>
</dbReference>
<protein>
    <recommendedName>
        <fullName evidence="3">Transcriptional regulator</fullName>
    </recommendedName>
</protein>
<keyword evidence="2" id="KW-1185">Reference proteome</keyword>
<comment type="caution">
    <text evidence="1">The sequence shown here is derived from an EMBL/GenBank/DDBJ whole genome shotgun (WGS) entry which is preliminary data.</text>
</comment>
<reference evidence="2" key="1">
    <citation type="journal article" date="2019" name="Int. J. Syst. Evol. Microbiol.">
        <title>The Global Catalogue of Microorganisms (GCM) 10K type strain sequencing project: providing services to taxonomists for standard genome sequencing and annotation.</title>
        <authorList>
            <consortium name="The Broad Institute Genomics Platform"/>
            <consortium name="The Broad Institute Genome Sequencing Center for Infectious Disease"/>
            <person name="Wu L."/>
            <person name="Ma J."/>
        </authorList>
    </citation>
    <scope>NUCLEOTIDE SEQUENCE [LARGE SCALE GENOMIC DNA]</scope>
    <source>
        <strain evidence="2">JCM 12165</strain>
    </source>
</reference>
<accession>A0ABW4FNF9</accession>
<evidence type="ECO:0000313" key="1">
    <source>
        <dbReference type="EMBL" id="MFD1531994.1"/>
    </source>
</evidence>
<evidence type="ECO:0008006" key="3">
    <source>
        <dbReference type="Google" id="ProtNLM"/>
    </source>
</evidence>
<sequence length="428" mass="46722">MERNFELRALRESHPSPTFAGEPMSRSELAEAVNAELWRATGRRFALDAHTLARYERGAVRWPNAAYRSALRAVLGASNDAELGFMPTRRGASASAENPVRAAVEAAEESAELDRRDFARAGFAALVTGVNVGQRDPLDYDEELRGLQAIDVNRGPEEPIINVATLLRSITNDLRTSRGTDRAALLRVAARAAEFAGFLHRDLGEPDRSLFWHDRAMDWAQENHDQPMQAYVLLRKAQAAYDGRDAARMLGLARAARRFERVLSTGLKAEILQQEARGEAMLGLSDHGIRAKLDEAKDLLAGPRSEEPHDAPGSRYSGALLDLQIAVCLTEAGHPRHAVGAYRAFLSSHDSSTRDRAYFSTLMATALALSGEPDEAAVTVCAALAVAIKTGSRRTIREANNVAAVLRPWRNRSTVRDLDAALADAVSP</sequence>